<gene>
    <name evidence="1" type="ORF">DSO57_1023084</name>
</gene>
<protein>
    <submittedName>
        <fullName evidence="1">Uncharacterized protein</fullName>
    </submittedName>
</protein>
<sequence>MPPTAEINKALLASLFTICCSPQQIREVMLISWACLYACCYVEKGLCAPGHLLSVRGVLLIVSPESLEMSQQLTPPCVEHFVGKGVKVWLHSFHDYCSHWQPHD</sequence>
<name>A0ACC2TQF7_9FUNG</name>
<comment type="caution">
    <text evidence="1">The sequence shown here is derived from an EMBL/GenBank/DDBJ whole genome shotgun (WGS) entry which is preliminary data.</text>
</comment>
<dbReference type="EMBL" id="QTSX02002248">
    <property type="protein sequence ID" value="KAJ9076773.1"/>
    <property type="molecule type" value="Genomic_DNA"/>
</dbReference>
<reference evidence="1" key="1">
    <citation type="submission" date="2022-04" db="EMBL/GenBank/DDBJ databases">
        <title>Genome of the entomopathogenic fungus Entomophthora muscae.</title>
        <authorList>
            <person name="Elya C."/>
            <person name="Lovett B.R."/>
            <person name="Lee E."/>
            <person name="Macias A.M."/>
            <person name="Hajek A.E."/>
            <person name="De Bivort B.L."/>
            <person name="Kasson M.T."/>
            <person name="De Fine Licht H.H."/>
            <person name="Stajich J.E."/>
        </authorList>
    </citation>
    <scope>NUCLEOTIDE SEQUENCE</scope>
    <source>
        <strain evidence="1">Berkeley</strain>
    </source>
</reference>
<dbReference type="Proteomes" id="UP001165960">
    <property type="component" value="Unassembled WGS sequence"/>
</dbReference>
<accession>A0ACC2TQF7</accession>
<evidence type="ECO:0000313" key="2">
    <source>
        <dbReference type="Proteomes" id="UP001165960"/>
    </source>
</evidence>
<keyword evidence="2" id="KW-1185">Reference proteome</keyword>
<organism evidence="1 2">
    <name type="scientific">Entomophthora muscae</name>
    <dbReference type="NCBI Taxonomy" id="34485"/>
    <lineage>
        <taxon>Eukaryota</taxon>
        <taxon>Fungi</taxon>
        <taxon>Fungi incertae sedis</taxon>
        <taxon>Zoopagomycota</taxon>
        <taxon>Entomophthoromycotina</taxon>
        <taxon>Entomophthoromycetes</taxon>
        <taxon>Entomophthorales</taxon>
        <taxon>Entomophthoraceae</taxon>
        <taxon>Entomophthora</taxon>
    </lineage>
</organism>
<evidence type="ECO:0000313" key="1">
    <source>
        <dbReference type="EMBL" id="KAJ9076773.1"/>
    </source>
</evidence>
<proteinExistence type="predicted"/>